<keyword evidence="8" id="KW-1185">Reference proteome</keyword>
<dbReference type="AlphaFoldDB" id="A0AAJ1BI59"/>
<comment type="subcellular location">
    <subcellularLocation>
        <location evidence="1">Cell membrane</location>
        <topology evidence="1">Multi-pass membrane protein</topology>
    </subcellularLocation>
</comment>
<feature type="transmembrane region" description="Helical" evidence="6">
    <location>
        <begin position="221"/>
        <end position="243"/>
    </location>
</feature>
<comment type="caution">
    <text evidence="7">The sequence shown here is derived from an EMBL/GenBank/DDBJ whole genome shotgun (WGS) entry which is preliminary data.</text>
</comment>
<feature type="transmembrane region" description="Helical" evidence="6">
    <location>
        <begin position="42"/>
        <end position="63"/>
    </location>
</feature>
<evidence type="ECO:0000256" key="3">
    <source>
        <dbReference type="ARBA" id="ARBA00022692"/>
    </source>
</evidence>
<dbReference type="Pfam" id="PF13520">
    <property type="entry name" value="AA_permease_2"/>
    <property type="match status" value="1"/>
</dbReference>
<keyword evidence="4 6" id="KW-1133">Transmembrane helix</keyword>
<keyword evidence="3 6" id="KW-0812">Transmembrane</keyword>
<dbReference type="GO" id="GO:0022857">
    <property type="term" value="F:transmembrane transporter activity"/>
    <property type="evidence" value="ECO:0007669"/>
    <property type="project" value="InterPro"/>
</dbReference>
<feature type="transmembrane region" description="Helical" evidence="6">
    <location>
        <begin position="263"/>
        <end position="291"/>
    </location>
</feature>
<feature type="transmembrane region" description="Helical" evidence="6">
    <location>
        <begin position="12"/>
        <end position="30"/>
    </location>
</feature>
<evidence type="ECO:0000256" key="2">
    <source>
        <dbReference type="ARBA" id="ARBA00022475"/>
    </source>
</evidence>
<feature type="transmembrane region" description="Helical" evidence="6">
    <location>
        <begin position="147"/>
        <end position="168"/>
    </location>
</feature>
<accession>A0AAJ1BI59</accession>
<feature type="transmembrane region" description="Helical" evidence="6">
    <location>
        <begin position="340"/>
        <end position="360"/>
    </location>
</feature>
<dbReference type="Proteomes" id="UP001297581">
    <property type="component" value="Unassembled WGS sequence"/>
</dbReference>
<sequence length="418" mass="44530">MEHIKGTIGRWQGAGLMATTLLGTGVFILPQMTLEKAGASALWAWALLTLAIIPVTLVFGRLASRFPHAAGPAFFVEKAFGRTLGRSIGLIFLLVIPMGAPAAILMTFQFVTALLPLAGAELLVAQLLVIGLLWLANLKGLQVSAKAQFALTLGIVSVVLALFMALGVQHQAVELPDFESAWQTGPMMLAAGIAFWSFLGVEAMTHLAHDFREPEKDMIPAMMIGTVLVGLIYLGCTSLLWLVPSSTGVAMMGVFDALLGGAGAQVIGVLGIAAGLATVNVYAGSAARLLWSFSCEGIMPRYFQRLNDHGVPVRAQTAILGTMALVLTLVFVFKQDLEQLIAWSNGVFVIIYAMSMLAALRLLGASSRPWILLGLGFCIALGISLGERMAYAAALLMLVLPLLWWQKGHLQRKADSAC</sequence>
<gene>
    <name evidence="7" type="primary">yjeH</name>
    <name evidence="7" type="ORF">MJ923_12940</name>
</gene>
<evidence type="ECO:0000256" key="5">
    <source>
        <dbReference type="ARBA" id="ARBA00023136"/>
    </source>
</evidence>
<evidence type="ECO:0000256" key="6">
    <source>
        <dbReference type="SAM" id="Phobius"/>
    </source>
</evidence>
<organism evidence="7 8">
    <name type="scientific">Shewanella zhuhaiensis</name>
    <dbReference type="NCBI Taxonomy" id="2919576"/>
    <lineage>
        <taxon>Bacteria</taxon>
        <taxon>Pseudomonadati</taxon>
        <taxon>Pseudomonadota</taxon>
        <taxon>Gammaproteobacteria</taxon>
        <taxon>Alteromonadales</taxon>
        <taxon>Shewanellaceae</taxon>
        <taxon>Shewanella</taxon>
    </lineage>
</organism>
<evidence type="ECO:0000256" key="1">
    <source>
        <dbReference type="ARBA" id="ARBA00004651"/>
    </source>
</evidence>
<evidence type="ECO:0000313" key="7">
    <source>
        <dbReference type="EMBL" id="MCH4295209.1"/>
    </source>
</evidence>
<dbReference type="RefSeq" id="WP_240591455.1">
    <property type="nucleotide sequence ID" value="NZ_JAKUDL010000004.1"/>
</dbReference>
<name>A0AAJ1BI59_9GAMM</name>
<feature type="transmembrane region" description="Helical" evidence="6">
    <location>
        <begin position="311"/>
        <end position="334"/>
    </location>
</feature>
<dbReference type="InterPro" id="IPR050367">
    <property type="entry name" value="APC_superfamily"/>
</dbReference>
<dbReference type="PIRSF" id="PIRSF006060">
    <property type="entry name" value="AA_transporter"/>
    <property type="match status" value="1"/>
</dbReference>
<protein>
    <submittedName>
        <fullName evidence="7">L-methionine/branched-chain amino acid transporter</fullName>
    </submittedName>
</protein>
<dbReference type="EMBL" id="JAKUDL010000004">
    <property type="protein sequence ID" value="MCH4295209.1"/>
    <property type="molecule type" value="Genomic_DNA"/>
</dbReference>
<dbReference type="GO" id="GO:0005886">
    <property type="term" value="C:plasma membrane"/>
    <property type="evidence" value="ECO:0007669"/>
    <property type="project" value="UniProtKB-SubCell"/>
</dbReference>
<keyword evidence="5 6" id="KW-0472">Membrane</keyword>
<feature type="transmembrane region" description="Helical" evidence="6">
    <location>
        <begin position="188"/>
        <end position="209"/>
    </location>
</feature>
<dbReference type="NCBIfam" id="NF008245">
    <property type="entry name" value="PRK11021.1"/>
    <property type="match status" value="1"/>
</dbReference>
<evidence type="ECO:0000256" key="4">
    <source>
        <dbReference type="ARBA" id="ARBA00022989"/>
    </source>
</evidence>
<dbReference type="PANTHER" id="PTHR42770">
    <property type="entry name" value="AMINO ACID TRANSPORTER-RELATED"/>
    <property type="match status" value="1"/>
</dbReference>
<evidence type="ECO:0000313" key="8">
    <source>
        <dbReference type="Proteomes" id="UP001297581"/>
    </source>
</evidence>
<feature type="transmembrane region" description="Helical" evidence="6">
    <location>
        <begin position="114"/>
        <end position="135"/>
    </location>
</feature>
<dbReference type="InterPro" id="IPR002293">
    <property type="entry name" value="AA/rel_permease1"/>
</dbReference>
<dbReference type="Gene3D" id="1.20.1740.10">
    <property type="entry name" value="Amino acid/polyamine transporter I"/>
    <property type="match status" value="1"/>
</dbReference>
<dbReference type="PANTHER" id="PTHR42770:SF13">
    <property type="entry name" value="L-METHIONINE_BRANCHED-CHAIN AMINO ACID EXPORTER YJEH"/>
    <property type="match status" value="1"/>
</dbReference>
<reference evidence="7 8" key="1">
    <citation type="submission" date="2022-02" db="EMBL/GenBank/DDBJ databases">
        <title>The genome sequence of Shewanella sp. 3B26.</title>
        <authorList>
            <person name="Du J."/>
        </authorList>
    </citation>
    <scope>NUCLEOTIDE SEQUENCE [LARGE SCALE GENOMIC DNA]</scope>
    <source>
        <strain evidence="7 8">3B26</strain>
    </source>
</reference>
<proteinExistence type="predicted"/>
<feature type="transmembrane region" description="Helical" evidence="6">
    <location>
        <begin position="367"/>
        <end position="383"/>
    </location>
</feature>
<keyword evidence="2" id="KW-1003">Cell membrane</keyword>
<feature type="transmembrane region" description="Helical" evidence="6">
    <location>
        <begin position="84"/>
        <end position="108"/>
    </location>
</feature>